<organism evidence="10 11">
    <name type="scientific">Dellaglioa algida DSM 15638</name>
    <dbReference type="NCBI Taxonomy" id="1423719"/>
    <lineage>
        <taxon>Bacteria</taxon>
        <taxon>Bacillati</taxon>
        <taxon>Bacillota</taxon>
        <taxon>Bacilli</taxon>
        <taxon>Lactobacillales</taxon>
        <taxon>Lactobacillaceae</taxon>
        <taxon>Dellaglioa</taxon>
    </lineage>
</organism>
<dbReference type="Gene3D" id="3.40.50.300">
    <property type="entry name" value="P-loop containing nucleotide triphosphate hydrolases"/>
    <property type="match status" value="2"/>
</dbReference>
<dbReference type="PROSITE" id="PS00690">
    <property type="entry name" value="DEAH_ATP_HELICASE"/>
    <property type="match status" value="1"/>
</dbReference>
<dbReference type="PROSITE" id="PS51192">
    <property type="entry name" value="HELICASE_ATP_BIND_1"/>
    <property type="match status" value="1"/>
</dbReference>
<dbReference type="PROSITE" id="PS51194">
    <property type="entry name" value="HELICASE_CTER"/>
    <property type="match status" value="1"/>
</dbReference>
<evidence type="ECO:0000256" key="7">
    <source>
        <dbReference type="ARBA" id="ARBA00044550"/>
    </source>
</evidence>
<dbReference type="PANTHER" id="PTHR13710:SF84">
    <property type="entry name" value="ATP-DEPENDENT DNA HELICASE RECS-RELATED"/>
    <property type="match status" value="1"/>
</dbReference>
<dbReference type="OrthoDB" id="9763310at2"/>
<protein>
    <recommendedName>
        <fullName evidence="6">ATP-dependent DNA helicase RecQ</fullName>
    </recommendedName>
    <alternativeName>
        <fullName evidence="7">DNA 3'-5' helicase RecQ</fullName>
    </alternativeName>
</protein>
<dbReference type="SUPFAM" id="SSF52540">
    <property type="entry name" value="P-loop containing nucleoside triphosphate hydrolases"/>
    <property type="match status" value="1"/>
</dbReference>
<dbReference type="GO" id="GO:0043138">
    <property type="term" value="F:3'-5' DNA helicase activity"/>
    <property type="evidence" value="ECO:0007669"/>
    <property type="project" value="TreeGrafter"/>
</dbReference>
<keyword evidence="2" id="KW-0378">Hydrolase</keyword>
<keyword evidence="5" id="KW-0238">DNA-binding</keyword>
<reference evidence="10 11" key="1">
    <citation type="journal article" date="2015" name="Genome Announc.">
        <title>Expanding the biotechnology potential of lactobacilli through comparative genomics of 213 strains and associated genera.</title>
        <authorList>
            <person name="Sun Z."/>
            <person name="Harris H.M."/>
            <person name="McCann A."/>
            <person name="Guo C."/>
            <person name="Argimon S."/>
            <person name="Zhang W."/>
            <person name="Yang X."/>
            <person name="Jeffery I.B."/>
            <person name="Cooney J.C."/>
            <person name="Kagawa T.F."/>
            <person name="Liu W."/>
            <person name="Song Y."/>
            <person name="Salvetti E."/>
            <person name="Wrobel A."/>
            <person name="Rasinkangas P."/>
            <person name="Parkhill J."/>
            <person name="Rea M.C."/>
            <person name="O'Sullivan O."/>
            <person name="Ritari J."/>
            <person name="Douillard F.P."/>
            <person name="Paul Ross R."/>
            <person name="Yang R."/>
            <person name="Briner A.E."/>
            <person name="Felis G.E."/>
            <person name="de Vos W.M."/>
            <person name="Barrangou R."/>
            <person name="Klaenhammer T.R."/>
            <person name="Caufield P.W."/>
            <person name="Cui Y."/>
            <person name="Zhang H."/>
            <person name="O'Toole P.W."/>
        </authorList>
    </citation>
    <scope>NUCLEOTIDE SEQUENCE [LARGE SCALE GENOMIC DNA]</scope>
    <source>
        <strain evidence="10 11">DSM 15638</strain>
    </source>
</reference>
<dbReference type="GO" id="GO:0016787">
    <property type="term" value="F:hydrolase activity"/>
    <property type="evidence" value="ECO:0007669"/>
    <property type="project" value="UniProtKB-KW"/>
</dbReference>
<dbReference type="GO" id="GO:0006310">
    <property type="term" value="P:DNA recombination"/>
    <property type="evidence" value="ECO:0007669"/>
    <property type="project" value="InterPro"/>
</dbReference>
<dbReference type="GO" id="GO:0043590">
    <property type="term" value="C:bacterial nucleoid"/>
    <property type="evidence" value="ECO:0007669"/>
    <property type="project" value="TreeGrafter"/>
</dbReference>
<dbReference type="Proteomes" id="UP000051450">
    <property type="component" value="Unassembled WGS sequence"/>
</dbReference>
<dbReference type="Pfam" id="PF00270">
    <property type="entry name" value="DEAD"/>
    <property type="match status" value="1"/>
</dbReference>
<dbReference type="CDD" id="cd17920">
    <property type="entry name" value="DEXHc_RecQ"/>
    <property type="match status" value="1"/>
</dbReference>
<dbReference type="GO" id="GO:0005524">
    <property type="term" value="F:ATP binding"/>
    <property type="evidence" value="ECO:0007669"/>
    <property type="project" value="UniProtKB-KW"/>
</dbReference>
<dbReference type="InterPro" id="IPR014001">
    <property type="entry name" value="Helicase_ATP-bd"/>
</dbReference>
<proteinExistence type="predicted"/>
<sequence length="483" mass="55008">MTTINLKEKLSEYFGFESFMSGQEETIKTVLSGHDTLSVLPTGTGKSLCYQLAGYLMNGTTLIVSPLLSLIQDQVSQFNFRGNGVAIGLTSLLSYSEKKYVLKNINAYKFIYLSPEMLSQVEVTNALKSINVSLFVVDEAHCISTWGPDFRPDYLNLNNVIAELGEPLILALTATATPRIQDDIVAQLIMPNRSFNKIIRSVNRENIFLSTIKVNDEFEKNEQLLGLLNKLDGVGIIYFSSKKKANEISELINQHTKLKSEPYHADLTDTARYIVQQQFMMNQIDVICATSAFGMGINKKDIRYVIHYHMPANFESYVQEFGRAGRDGQQSIAIVFSQVNDLFLQRRLIDLTIPDADFIKLYFKKHAELVGLGEEKGKLLDYYYEKHDTVDQVQALFRQRKIEKEIGLQSMMAFIDSNQCRKQEILRHFGESKVVQHDKSCCSVVFTEKTLEVIGLEKRRNVTDEKRLIQSSETIMTKLFQKS</sequence>
<dbReference type="GO" id="GO:0030894">
    <property type="term" value="C:replisome"/>
    <property type="evidence" value="ECO:0007669"/>
    <property type="project" value="TreeGrafter"/>
</dbReference>
<dbReference type="NCBIfam" id="TIGR00614">
    <property type="entry name" value="recQ_fam"/>
    <property type="match status" value="1"/>
</dbReference>
<dbReference type="InterPro" id="IPR001650">
    <property type="entry name" value="Helicase_C-like"/>
</dbReference>
<evidence type="ECO:0000256" key="2">
    <source>
        <dbReference type="ARBA" id="ARBA00022801"/>
    </source>
</evidence>
<dbReference type="PATRIC" id="fig|1423719.4.peg.249"/>
<dbReference type="EMBL" id="AZDI01000001">
    <property type="protein sequence ID" value="KRK46623.1"/>
    <property type="molecule type" value="Genomic_DNA"/>
</dbReference>
<dbReference type="GO" id="GO:0005737">
    <property type="term" value="C:cytoplasm"/>
    <property type="evidence" value="ECO:0007669"/>
    <property type="project" value="TreeGrafter"/>
</dbReference>
<keyword evidence="1" id="KW-0547">Nucleotide-binding</keyword>
<accession>A0A0R1HJT9</accession>
<evidence type="ECO:0000259" key="8">
    <source>
        <dbReference type="PROSITE" id="PS51192"/>
    </source>
</evidence>
<dbReference type="SMART" id="SM00487">
    <property type="entry name" value="DEXDc"/>
    <property type="match status" value="1"/>
</dbReference>
<name>A0A0R1HJT9_9LACO</name>
<evidence type="ECO:0000256" key="3">
    <source>
        <dbReference type="ARBA" id="ARBA00022806"/>
    </source>
</evidence>
<keyword evidence="4" id="KW-0067">ATP-binding</keyword>
<dbReference type="InterPro" id="IPR027417">
    <property type="entry name" value="P-loop_NTPase"/>
</dbReference>
<evidence type="ECO:0000313" key="10">
    <source>
        <dbReference type="EMBL" id="KRK46623.1"/>
    </source>
</evidence>
<dbReference type="GO" id="GO:0006281">
    <property type="term" value="P:DNA repair"/>
    <property type="evidence" value="ECO:0007669"/>
    <property type="project" value="TreeGrafter"/>
</dbReference>
<dbReference type="PANTHER" id="PTHR13710">
    <property type="entry name" value="DNA HELICASE RECQ FAMILY MEMBER"/>
    <property type="match status" value="1"/>
</dbReference>
<keyword evidence="3 10" id="KW-0347">Helicase</keyword>
<dbReference type="GO" id="GO:0009378">
    <property type="term" value="F:four-way junction helicase activity"/>
    <property type="evidence" value="ECO:0007669"/>
    <property type="project" value="TreeGrafter"/>
</dbReference>
<keyword evidence="11" id="KW-1185">Reference proteome</keyword>
<dbReference type="InterPro" id="IPR002464">
    <property type="entry name" value="DNA/RNA_helicase_DEAH_CS"/>
</dbReference>
<dbReference type="InterPro" id="IPR032284">
    <property type="entry name" value="RecQ_Zn-bd"/>
</dbReference>
<evidence type="ECO:0000256" key="1">
    <source>
        <dbReference type="ARBA" id="ARBA00022741"/>
    </source>
</evidence>
<gene>
    <name evidence="10" type="ORF">FC66_GL000247</name>
</gene>
<dbReference type="AlphaFoldDB" id="A0A0R1HJT9"/>
<dbReference type="InterPro" id="IPR011545">
    <property type="entry name" value="DEAD/DEAH_box_helicase_dom"/>
</dbReference>
<evidence type="ECO:0000256" key="4">
    <source>
        <dbReference type="ARBA" id="ARBA00022840"/>
    </source>
</evidence>
<dbReference type="RefSeq" id="WP_057973565.1">
    <property type="nucleotide sequence ID" value="NZ_AZDI01000001.1"/>
</dbReference>
<evidence type="ECO:0000313" key="11">
    <source>
        <dbReference type="Proteomes" id="UP000051450"/>
    </source>
</evidence>
<feature type="domain" description="Helicase ATP-binding" evidence="8">
    <location>
        <begin position="27"/>
        <end position="194"/>
    </location>
</feature>
<comment type="caution">
    <text evidence="10">The sequence shown here is derived from an EMBL/GenBank/DDBJ whole genome shotgun (WGS) entry which is preliminary data.</text>
</comment>
<dbReference type="Pfam" id="PF00271">
    <property type="entry name" value="Helicase_C"/>
    <property type="match status" value="1"/>
</dbReference>
<dbReference type="STRING" id="1423719.FC66_GL000247"/>
<dbReference type="Pfam" id="PF16124">
    <property type="entry name" value="RecQ_Zn_bind"/>
    <property type="match status" value="1"/>
</dbReference>
<dbReference type="SMART" id="SM00490">
    <property type="entry name" value="HELICc"/>
    <property type="match status" value="1"/>
</dbReference>
<evidence type="ECO:0000259" key="9">
    <source>
        <dbReference type="PROSITE" id="PS51194"/>
    </source>
</evidence>
<evidence type="ECO:0000256" key="5">
    <source>
        <dbReference type="ARBA" id="ARBA00023125"/>
    </source>
</evidence>
<evidence type="ECO:0000256" key="6">
    <source>
        <dbReference type="ARBA" id="ARBA00044535"/>
    </source>
</evidence>
<dbReference type="InterPro" id="IPR004589">
    <property type="entry name" value="DNA_helicase_ATP-dep_RecQ"/>
</dbReference>
<dbReference type="GO" id="GO:0003677">
    <property type="term" value="F:DNA binding"/>
    <property type="evidence" value="ECO:0007669"/>
    <property type="project" value="UniProtKB-KW"/>
</dbReference>
<feature type="domain" description="Helicase C-terminal" evidence="9">
    <location>
        <begin position="223"/>
        <end position="367"/>
    </location>
</feature>